<reference evidence="1" key="1">
    <citation type="journal article" date="2011" name="Environ. Microbiol.">
        <title>Genomic insights into the metabolic potential of the polycyclic aromatic hydrocarbon degrading sulfate-reducing Deltaproteobacterium N47.</title>
        <authorList>
            <person name="Bergmann F."/>
            <person name="Selesi D."/>
            <person name="Weinmaier T."/>
            <person name="Tischler P."/>
            <person name="Rattei T."/>
            <person name="Meckenstock R.U."/>
        </authorList>
    </citation>
    <scope>NUCLEOTIDE SEQUENCE</scope>
</reference>
<proteinExistence type="predicted"/>
<name>E1YCR9_9BACT</name>
<accession>E1YCR9</accession>
<sequence>MCIEASNILPNRHPDLGELIVIDGSLIDAVLSMAWADYRKNSKKAKIHLGFNINIGEFITYLLLAIYCHENHGEHVNIKRVRQLRIQIQNELRDSGSSADSYFFKEQKHCPVICKNLTGQC</sequence>
<gene>
    <name evidence="1" type="ORF">N47_G36870</name>
</gene>
<dbReference type="EMBL" id="FR695868">
    <property type="protein sequence ID" value="CBX28363.1"/>
    <property type="molecule type" value="Genomic_DNA"/>
</dbReference>
<protein>
    <submittedName>
        <fullName evidence="1">Uncharacterized protein</fullName>
    </submittedName>
</protein>
<evidence type="ECO:0000313" key="1">
    <source>
        <dbReference type="EMBL" id="CBX28363.1"/>
    </source>
</evidence>
<organism evidence="1">
    <name type="scientific">uncultured Desulfobacterium sp</name>
    <dbReference type="NCBI Taxonomy" id="201089"/>
    <lineage>
        <taxon>Bacteria</taxon>
        <taxon>Pseudomonadati</taxon>
        <taxon>Thermodesulfobacteriota</taxon>
        <taxon>Desulfobacteria</taxon>
        <taxon>Desulfobacterales</taxon>
        <taxon>Desulfobacteriaceae</taxon>
        <taxon>Desulfobacterium</taxon>
        <taxon>environmental samples</taxon>
    </lineage>
</organism>
<dbReference type="AlphaFoldDB" id="E1YCR9"/>